<name>A0A914DWB5_9BILA</name>
<protein>
    <submittedName>
        <fullName evidence="3">LRAT domain-containing protein</fullName>
    </submittedName>
</protein>
<sequence>MDEPSRELTLTKGMPEDMAYPYVDRIKGSLDEAKKYVKEKRGYLERDLSKMFTRTRICDLPKDCAEYPDRYLKPGDAIRCEFTVGHHEGIYIGNKEVIHVSSHLDGKDASKCKEDACARVGKLVPNFVHSPNDRIQILIYRIRVRTYDQIINEAKKYAENKYGLGEYGLLSKNCQHFASLCAIGKERLSDQEFIRYMLTVDKDYERAAALVGV</sequence>
<dbReference type="InterPro" id="IPR007053">
    <property type="entry name" value="LRAT_dom"/>
</dbReference>
<dbReference type="Proteomes" id="UP000887540">
    <property type="component" value="Unplaced"/>
</dbReference>
<organism evidence="2 3">
    <name type="scientific">Acrobeloides nanus</name>
    <dbReference type="NCBI Taxonomy" id="290746"/>
    <lineage>
        <taxon>Eukaryota</taxon>
        <taxon>Metazoa</taxon>
        <taxon>Ecdysozoa</taxon>
        <taxon>Nematoda</taxon>
        <taxon>Chromadorea</taxon>
        <taxon>Rhabditida</taxon>
        <taxon>Tylenchina</taxon>
        <taxon>Cephalobomorpha</taxon>
        <taxon>Cephaloboidea</taxon>
        <taxon>Cephalobidae</taxon>
        <taxon>Acrobeloides</taxon>
    </lineage>
</organism>
<dbReference type="AlphaFoldDB" id="A0A914DWB5"/>
<evidence type="ECO:0000313" key="3">
    <source>
        <dbReference type="WBParaSite" id="ACRNAN_scaffold4235.g20997.t1"/>
    </source>
</evidence>
<evidence type="ECO:0000313" key="2">
    <source>
        <dbReference type="Proteomes" id="UP000887540"/>
    </source>
</evidence>
<dbReference type="Gene3D" id="3.90.1720.10">
    <property type="entry name" value="endopeptidase domain like (from Nostoc punctiforme)"/>
    <property type="match status" value="1"/>
</dbReference>
<evidence type="ECO:0000259" key="1">
    <source>
        <dbReference type="PROSITE" id="PS51934"/>
    </source>
</evidence>
<accession>A0A914DWB5</accession>
<feature type="domain" description="LRAT" evidence="1">
    <location>
        <begin position="77"/>
        <end position="191"/>
    </location>
</feature>
<keyword evidence="2" id="KW-1185">Reference proteome</keyword>
<reference evidence="3" key="1">
    <citation type="submission" date="2022-11" db="UniProtKB">
        <authorList>
            <consortium name="WormBaseParasite"/>
        </authorList>
    </citation>
    <scope>IDENTIFICATION</scope>
</reference>
<proteinExistence type="predicted"/>
<dbReference type="WBParaSite" id="ACRNAN_scaffold4235.g20997.t1">
    <property type="protein sequence ID" value="ACRNAN_scaffold4235.g20997.t1"/>
    <property type="gene ID" value="ACRNAN_scaffold4235.g20997"/>
</dbReference>
<dbReference type="PROSITE" id="PS51934">
    <property type="entry name" value="LRAT"/>
    <property type="match status" value="1"/>
</dbReference>
<dbReference type="Pfam" id="PF04970">
    <property type="entry name" value="LRAT"/>
    <property type="match status" value="1"/>
</dbReference>